<protein>
    <recommendedName>
        <fullName evidence="1">Helitron helicase-like domain-containing protein</fullName>
    </recommendedName>
</protein>
<keyword evidence="3" id="KW-1185">Reference proteome</keyword>
<evidence type="ECO:0000313" key="2">
    <source>
        <dbReference type="EMBL" id="CAF4940496.1"/>
    </source>
</evidence>
<name>A0A821XBJ6_9NEOP</name>
<reference evidence="2" key="1">
    <citation type="submission" date="2021-02" db="EMBL/GenBank/DDBJ databases">
        <authorList>
            <person name="Steward A R."/>
        </authorList>
    </citation>
    <scope>NUCLEOTIDE SEQUENCE</scope>
</reference>
<comment type="caution">
    <text evidence="2">The sequence shown here is derived from an EMBL/GenBank/DDBJ whole genome shotgun (WGS) entry which is preliminary data.</text>
</comment>
<dbReference type="InterPro" id="IPR025476">
    <property type="entry name" value="Helitron_helicase-like"/>
</dbReference>
<feature type="domain" description="Helitron helicase-like" evidence="1">
    <location>
        <begin position="18"/>
        <end position="117"/>
    </location>
</feature>
<organism evidence="2 3">
    <name type="scientific">Pieris macdunnoughi</name>
    <dbReference type="NCBI Taxonomy" id="345717"/>
    <lineage>
        <taxon>Eukaryota</taxon>
        <taxon>Metazoa</taxon>
        <taxon>Ecdysozoa</taxon>
        <taxon>Arthropoda</taxon>
        <taxon>Hexapoda</taxon>
        <taxon>Insecta</taxon>
        <taxon>Pterygota</taxon>
        <taxon>Neoptera</taxon>
        <taxon>Endopterygota</taxon>
        <taxon>Lepidoptera</taxon>
        <taxon>Glossata</taxon>
        <taxon>Ditrysia</taxon>
        <taxon>Papilionoidea</taxon>
        <taxon>Pieridae</taxon>
        <taxon>Pierinae</taxon>
        <taxon>Pieris</taxon>
    </lineage>
</organism>
<evidence type="ECO:0000259" key="1">
    <source>
        <dbReference type="Pfam" id="PF14214"/>
    </source>
</evidence>
<sequence length="155" mass="18130">MPPTRRAETNKKVSSMNYYSYRLMVRENEDNHILKCRRLFHQYAVDMYVKVETERLTFIRLNQAKLRSEEYIHIRDAINADGNAQNVGRKTILPATYIGSPRHMHEYAQDAMSYVRHQICLSRSHAIQSGQKFKKNYLIANHLLIATISLQGCSK</sequence>
<evidence type="ECO:0000313" key="3">
    <source>
        <dbReference type="Proteomes" id="UP000663880"/>
    </source>
</evidence>
<proteinExistence type="predicted"/>
<dbReference type="Pfam" id="PF14214">
    <property type="entry name" value="Helitron_like_N"/>
    <property type="match status" value="1"/>
</dbReference>
<dbReference type="PANTHER" id="PTHR45786:SF74">
    <property type="entry name" value="ATP-DEPENDENT DNA HELICASE"/>
    <property type="match status" value="1"/>
</dbReference>
<dbReference type="AlphaFoldDB" id="A0A821XBJ6"/>
<dbReference type="EMBL" id="CAJOBZ010000066">
    <property type="protein sequence ID" value="CAF4940496.1"/>
    <property type="molecule type" value="Genomic_DNA"/>
</dbReference>
<gene>
    <name evidence="2" type="ORF">PMACD_LOCUS14683</name>
</gene>
<dbReference type="Proteomes" id="UP000663880">
    <property type="component" value="Unassembled WGS sequence"/>
</dbReference>
<accession>A0A821XBJ6</accession>
<dbReference type="OrthoDB" id="1728974at2759"/>
<dbReference type="PANTHER" id="PTHR45786">
    <property type="entry name" value="DNA BINDING PROTEIN-LIKE"/>
    <property type="match status" value="1"/>
</dbReference>